<evidence type="ECO:0000256" key="2">
    <source>
        <dbReference type="ARBA" id="ARBA00022801"/>
    </source>
</evidence>
<protein>
    <recommendedName>
        <fullName evidence="3">Nudix hydrolase domain-containing protein</fullName>
    </recommendedName>
</protein>
<gene>
    <name evidence="4" type="ORF">Voc01_026330</name>
</gene>
<keyword evidence="5" id="KW-1185">Reference proteome</keyword>
<evidence type="ECO:0000313" key="4">
    <source>
        <dbReference type="EMBL" id="GIJ67716.1"/>
    </source>
</evidence>
<reference evidence="4" key="1">
    <citation type="submission" date="2021-01" db="EMBL/GenBank/DDBJ databases">
        <title>Whole genome shotgun sequence of Virgisporangium ochraceum NBRC 16418.</title>
        <authorList>
            <person name="Komaki H."/>
            <person name="Tamura T."/>
        </authorList>
    </citation>
    <scope>NUCLEOTIDE SEQUENCE</scope>
    <source>
        <strain evidence="4">NBRC 16418</strain>
    </source>
</reference>
<evidence type="ECO:0000259" key="3">
    <source>
        <dbReference type="PROSITE" id="PS51462"/>
    </source>
</evidence>
<evidence type="ECO:0000313" key="5">
    <source>
        <dbReference type="Proteomes" id="UP000635606"/>
    </source>
</evidence>
<dbReference type="RefSeq" id="WP_203927667.1">
    <property type="nucleotide sequence ID" value="NZ_BOPH01000031.1"/>
</dbReference>
<keyword evidence="2" id="KW-0378">Hydrolase</keyword>
<dbReference type="InterPro" id="IPR020084">
    <property type="entry name" value="NUDIX_hydrolase_CS"/>
</dbReference>
<sequence length="165" mass="17754">MIRFCPACAAALPGLPPVSCVSCGYALFVNPRPTGLTIIMDGTRVLVILRAHEPRSGMWALPGGFCDGWETPADAAVREAREELGVDVALTGFVGMYIGDYEYQNETLPVLDCFWLARIVAGDLRVDPTELAGYTWAEIGSTPPMAFETMQSALDEVARNLIGGV</sequence>
<accession>A0A8J3ZUI4</accession>
<dbReference type="PANTHER" id="PTHR43046:SF16">
    <property type="entry name" value="ADP-RIBOSE PYROPHOSPHATASE YJHB-RELATED"/>
    <property type="match status" value="1"/>
</dbReference>
<dbReference type="PANTHER" id="PTHR43046">
    <property type="entry name" value="GDP-MANNOSE MANNOSYL HYDROLASE"/>
    <property type="match status" value="1"/>
</dbReference>
<dbReference type="AlphaFoldDB" id="A0A8J3ZUI4"/>
<dbReference type="InterPro" id="IPR000086">
    <property type="entry name" value="NUDIX_hydrolase_dom"/>
</dbReference>
<comment type="cofactor">
    <cofactor evidence="1">
        <name>Mg(2+)</name>
        <dbReference type="ChEBI" id="CHEBI:18420"/>
    </cofactor>
</comment>
<dbReference type="PROSITE" id="PS51462">
    <property type="entry name" value="NUDIX"/>
    <property type="match status" value="1"/>
</dbReference>
<name>A0A8J3ZUI4_9ACTN</name>
<comment type="caution">
    <text evidence="4">The sequence shown here is derived from an EMBL/GenBank/DDBJ whole genome shotgun (WGS) entry which is preliminary data.</text>
</comment>
<dbReference type="Proteomes" id="UP000635606">
    <property type="component" value="Unassembled WGS sequence"/>
</dbReference>
<dbReference type="GO" id="GO:0016787">
    <property type="term" value="F:hydrolase activity"/>
    <property type="evidence" value="ECO:0007669"/>
    <property type="project" value="UniProtKB-KW"/>
</dbReference>
<dbReference type="PROSITE" id="PS00893">
    <property type="entry name" value="NUDIX_BOX"/>
    <property type="match status" value="1"/>
</dbReference>
<dbReference type="SUPFAM" id="SSF55811">
    <property type="entry name" value="Nudix"/>
    <property type="match status" value="1"/>
</dbReference>
<evidence type="ECO:0000256" key="1">
    <source>
        <dbReference type="ARBA" id="ARBA00001946"/>
    </source>
</evidence>
<feature type="domain" description="Nudix hydrolase" evidence="3">
    <location>
        <begin position="30"/>
        <end position="158"/>
    </location>
</feature>
<proteinExistence type="predicted"/>
<dbReference type="Pfam" id="PF00293">
    <property type="entry name" value="NUDIX"/>
    <property type="match status" value="1"/>
</dbReference>
<organism evidence="4 5">
    <name type="scientific">Virgisporangium ochraceum</name>
    <dbReference type="NCBI Taxonomy" id="65505"/>
    <lineage>
        <taxon>Bacteria</taxon>
        <taxon>Bacillati</taxon>
        <taxon>Actinomycetota</taxon>
        <taxon>Actinomycetes</taxon>
        <taxon>Micromonosporales</taxon>
        <taxon>Micromonosporaceae</taxon>
        <taxon>Virgisporangium</taxon>
    </lineage>
</organism>
<dbReference type="Gene3D" id="3.90.79.10">
    <property type="entry name" value="Nucleoside Triphosphate Pyrophosphohydrolase"/>
    <property type="match status" value="1"/>
</dbReference>
<dbReference type="InterPro" id="IPR015797">
    <property type="entry name" value="NUDIX_hydrolase-like_dom_sf"/>
</dbReference>
<dbReference type="EMBL" id="BOPH01000031">
    <property type="protein sequence ID" value="GIJ67716.1"/>
    <property type="molecule type" value="Genomic_DNA"/>
</dbReference>